<dbReference type="AlphaFoldDB" id="A9IC34"/>
<evidence type="ECO:0000313" key="2">
    <source>
        <dbReference type="EMBL" id="CAP41517.1"/>
    </source>
</evidence>
<dbReference type="PANTHER" id="PTHR46142:SF3">
    <property type="entry name" value="F18B13.24 PROTEIN"/>
    <property type="match status" value="1"/>
</dbReference>
<dbReference type="InterPro" id="IPR029068">
    <property type="entry name" value="Glyas_Bleomycin-R_OHBP_Dase"/>
</dbReference>
<dbReference type="InterPro" id="IPR037523">
    <property type="entry name" value="VOC_core"/>
</dbReference>
<dbReference type="SUPFAM" id="SSF54593">
    <property type="entry name" value="Glyoxalase/Bleomycin resistance protein/Dihydroxybiphenyl dioxygenase"/>
    <property type="match status" value="1"/>
</dbReference>
<reference evidence="2 3" key="1">
    <citation type="journal article" date="2008" name="BMC Genomics">
        <title>The missing link: Bordetella petrii is endowed with both the metabolic versatility of environmental bacteria and virulence traits of pathogenic Bordetellae.</title>
        <authorList>
            <person name="Gross R."/>
            <person name="Guzman C.A."/>
            <person name="Sebaihia M."/>
            <person name="Martins Dos Santos V.A."/>
            <person name="Pieper D.H."/>
            <person name="Koebnik R."/>
            <person name="Lechner M."/>
            <person name="Bartels D."/>
            <person name="Buhrmester J."/>
            <person name="Choudhuri J.V."/>
            <person name="Ebensen T."/>
            <person name="Gaigalat L."/>
            <person name="Herrmann S."/>
            <person name="Khachane A.N."/>
            <person name="Larisch C."/>
            <person name="Link S."/>
            <person name="Linke B."/>
            <person name="Meyer F."/>
            <person name="Mormann S."/>
            <person name="Nakunst D."/>
            <person name="Rueckert C."/>
            <person name="Schneiker-Bekel S."/>
            <person name="Schulze K."/>
            <person name="Vorhoelter F.J."/>
            <person name="Yevsa T."/>
            <person name="Engle J.T."/>
            <person name="Goldman W.E."/>
            <person name="Puehler A."/>
            <person name="Goebel U.B."/>
            <person name="Goesmann A."/>
            <person name="Bloecker H."/>
            <person name="Kaiser O."/>
            <person name="Martinez-Arias R."/>
        </authorList>
    </citation>
    <scope>NUCLEOTIDE SEQUENCE [LARGE SCALE GENOMIC DNA]</scope>
    <source>
        <strain evidence="3">ATCC BAA-461 / DSM 12804 / CCUG 43448 / CIP 107267 / Se-1111R</strain>
    </source>
</reference>
<feature type="domain" description="VOC" evidence="1">
    <location>
        <begin position="5"/>
        <end position="139"/>
    </location>
</feature>
<dbReference type="Proteomes" id="UP000001225">
    <property type="component" value="Chromosome"/>
</dbReference>
<accession>A9IC34</accession>
<dbReference type="PANTHER" id="PTHR46142">
    <property type="match status" value="1"/>
</dbReference>
<dbReference type="STRING" id="94624.Bpet1183"/>
<dbReference type="PROSITE" id="PS51819">
    <property type="entry name" value="VOC"/>
    <property type="match status" value="1"/>
</dbReference>
<organism evidence="2 3">
    <name type="scientific">Bordetella petrii (strain ATCC BAA-461 / DSM 12804 / CCUG 43448 / CIP 107267 / Se-1111R)</name>
    <dbReference type="NCBI Taxonomy" id="340100"/>
    <lineage>
        <taxon>Bacteria</taxon>
        <taxon>Pseudomonadati</taxon>
        <taxon>Pseudomonadota</taxon>
        <taxon>Betaproteobacteria</taxon>
        <taxon>Burkholderiales</taxon>
        <taxon>Alcaligenaceae</taxon>
        <taxon>Bordetella</taxon>
    </lineage>
</organism>
<dbReference type="Gene3D" id="3.10.180.10">
    <property type="entry name" value="2,3-Dihydroxybiphenyl 1,2-Dioxygenase, domain 1"/>
    <property type="match status" value="1"/>
</dbReference>
<dbReference type="InterPro" id="IPR004360">
    <property type="entry name" value="Glyas_Fos-R_dOase_dom"/>
</dbReference>
<sequence>MPIRKLAHYSVRTTSLEASRHFYTTVLGFKEGFRPAFNFPGIWLYQGGDEADFGVVHIIGIDPNDPQGLSDYLGDKEASSLQGSGAVDHLAFLASDLADMRERLTGADLPFRERTVPGLGLHQVFVEDPSGVTIELNYPAAEAIALANSAQPMEAKHGDDA</sequence>
<evidence type="ECO:0000259" key="1">
    <source>
        <dbReference type="PROSITE" id="PS51819"/>
    </source>
</evidence>
<keyword evidence="3" id="KW-1185">Reference proteome</keyword>
<name>A9IC34_BORPD</name>
<dbReference type="eggNOG" id="COG0346">
    <property type="taxonomic scope" value="Bacteria"/>
</dbReference>
<gene>
    <name evidence="2" type="ordered locus">Bpet1183</name>
</gene>
<dbReference type="Pfam" id="PF00903">
    <property type="entry name" value="Glyoxalase"/>
    <property type="match status" value="1"/>
</dbReference>
<dbReference type="EMBL" id="AM902716">
    <property type="protein sequence ID" value="CAP41517.1"/>
    <property type="molecule type" value="Genomic_DNA"/>
</dbReference>
<proteinExistence type="predicted"/>
<protein>
    <recommendedName>
        <fullName evidence="1">VOC domain-containing protein</fullName>
    </recommendedName>
</protein>
<evidence type="ECO:0000313" key="3">
    <source>
        <dbReference type="Proteomes" id="UP000001225"/>
    </source>
</evidence>
<dbReference type="KEGG" id="bpt:Bpet1183"/>